<dbReference type="InterPro" id="IPR016035">
    <property type="entry name" value="Acyl_Trfase/lysoPLipase"/>
</dbReference>
<reference evidence="4 5" key="2">
    <citation type="submission" date="2018-11" db="EMBL/GenBank/DDBJ databases">
        <authorList>
            <consortium name="Pathogen Informatics"/>
        </authorList>
    </citation>
    <scope>NUCLEOTIDE SEQUENCE [LARGE SCALE GENOMIC DNA]</scope>
    <source>
        <strain evidence="4 5">MHpl1</strain>
    </source>
</reference>
<feature type="domain" description="PNPLA" evidence="3">
    <location>
        <begin position="1"/>
        <end position="136"/>
    </location>
</feature>
<comment type="caution">
    <text evidence="2">Lacks conserved residue(s) required for the propagation of feature annotation.</text>
</comment>
<dbReference type="EMBL" id="UZAF01019963">
    <property type="protein sequence ID" value="VDO65112.1"/>
    <property type="molecule type" value="Genomic_DNA"/>
</dbReference>
<dbReference type="PANTHER" id="PTHR12406:SF38">
    <property type="entry name" value="PNPLA DOMAIN-CONTAINING PROTEIN"/>
    <property type="match status" value="1"/>
</dbReference>
<gene>
    <name evidence="4" type="ORF">HPLM_LOCUS17433</name>
</gene>
<protein>
    <submittedName>
        <fullName evidence="6">PNPLA domain-containing protein</fullName>
    </submittedName>
</protein>
<evidence type="ECO:0000259" key="3">
    <source>
        <dbReference type="PROSITE" id="PS51635"/>
    </source>
</evidence>
<reference evidence="6" key="1">
    <citation type="submission" date="2017-02" db="UniProtKB">
        <authorList>
            <consortium name="WormBaseParasite"/>
        </authorList>
    </citation>
    <scope>IDENTIFICATION</scope>
</reference>
<evidence type="ECO:0000256" key="1">
    <source>
        <dbReference type="ARBA" id="ARBA00023098"/>
    </source>
</evidence>
<name>A0A0N4WZQ4_HAEPC</name>
<organism evidence="6">
    <name type="scientific">Haemonchus placei</name>
    <name type="common">Barber's pole worm</name>
    <dbReference type="NCBI Taxonomy" id="6290"/>
    <lineage>
        <taxon>Eukaryota</taxon>
        <taxon>Metazoa</taxon>
        <taxon>Ecdysozoa</taxon>
        <taxon>Nematoda</taxon>
        <taxon>Chromadorea</taxon>
        <taxon>Rhabditida</taxon>
        <taxon>Rhabditina</taxon>
        <taxon>Rhabditomorpha</taxon>
        <taxon>Strongyloidea</taxon>
        <taxon>Trichostrongylidae</taxon>
        <taxon>Haemonchus</taxon>
    </lineage>
</organism>
<dbReference type="Gene3D" id="3.40.1090.10">
    <property type="entry name" value="Cytosolic phospholipase A2 catalytic domain"/>
    <property type="match status" value="1"/>
</dbReference>
<dbReference type="STRING" id="6290.A0A0N4WZQ4"/>
<dbReference type="Pfam" id="PF01734">
    <property type="entry name" value="Patatin"/>
    <property type="match status" value="1"/>
</dbReference>
<dbReference type="GO" id="GO:0019433">
    <property type="term" value="P:triglyceride catabolic process"/>
    <property type="evidence" value="ECO:0007669"/>
    <property type="project" value="TreeGrafter"/>
</dbReference>
<evidence type="ECO:0000313" key="4">
    <source>
        <dbReference type="EMBL" id="VDO65112.1"/>
    </source>
</evidence>
<accession>A0A0N4WZQ4</accession>
<dbReference type="GO" id="GO:0016020">
    <property type="term" value="C:membrane"/>
    <property type="evidence" value="ECO:0007669"/>
    <property type="project" value="TreeGrafter"/>
</dbReference>
<keyword evidence="1" id="KW-0443">Lipid metabolism</keyword>
<evidence type="ECO:0000256" key="2">
    <source>
        <dbReference type="PROSITE-ProRule" id="PRU01161"/>
    </source>
</evidence>
<dbReference type="PANTHER" id="PTHR12406">
    <property type="entry name" value="CALCIUM-INDEPENDENT PHOSPHOLIPASE A2 IPLA2 -RELATED"/>
    <property type="match status" value="1"/>
</dbReference>
<dbReference type="GO" id="GO:0004806">
    <property type="term" value="F:triacylglycerol lipase activity"/>
    <property type="evidence" value="ECO:0007669"/>
    <property type="project" value="TreeGrafter"/>
</dbReference>
<dbReference type="OMA" id="KGEKWID"/>
<feature type="short sequence motif" description="DGA/G" evidence="2">
    <location>
        <begin position="123"/>
        <end position="125"/>
    </location>
</feature>
<evidence type="ECO:0000313" key="6">
    <source>
        <dbReference type="WBParaSite" id="HPLM_0001744101-mRNA-1"/>
    </source>
</evidence>
<dbReference type="WBParaSite" id="HPLM_0001744101-mRNA-1">
    <property type="protein sequence ID" value="HPLM_0001744101-mRNA-1"/>
    <property type="gene ID" value="HPLM_0001744101"/>
</dbReference>
<dbReference type="GO" id="GO:0055088">
    <property type="term" value="P:lipid homeostasis"/>
    <property type="evidence" value="ECO:0007669"/>
    <property type="project" value="TreeGrafter"/>
</dbReference>
<dbReference type="InterPro" id="IPR033562">
    <property type="entry name" value="PLPL"/>
</dbReference>
<dbReference type="PROSITE" id="PS51635">
    <property type="entry name" value="PNPLA"/>
    <property type="match status" value="1"/>
</dbReference>
<proteinExistence type="predicted"/>
<dbReference type="SUPFAM" id="SSF52151">
    <property type="entry name" value="FabD/lysophospholipase-like"/>
    <property type="match status" value="1"/>
</dbReference>
<dbReference type="InterPro" id="IPR002641">
    <property type="entry name" value="PNPLA_dom"/>
</dbReference>
<dbReference type="GO" id="GO:0005737">
    <property type="term" value="C:cytoplasm"/>
    <property type="evidence" value="ECO:0007669"/>
    <property type="project" value="TreeGrafter"/>
</dbReference>
<evidence type="ECO:0000313" key="5">
    <source>
        <dbReference type="Proteomes" id="UP000268014"/>
    </source>
</evidence>
<dbReference type="AlphaFoldDB" id="A0A0N4WZQ4"/>
<keyword evidence="5" id="KW-1185">Reference proteome</keyword>
<dbReference type="Proteomes" id="UP000268014">
    <property type="component" value="Unassembled WGS sequence"/>
</dbReference>
<sequence>MKITSPFLNQYCFLFRIEPALDILYSLGDELNRLRFGALTPGYFLNEKLIKIVEDFIPNDISPAQGRLYISLTLRKERTNKLICNYSSRNHLIQCLMASCYIPMYSMGYGAEAPVIDGQACIDGGYTNNLPDFEDIRTITISPFSGNAEISPEDDVNFFDWKMTVCNQVMNVNLQNIVRGAQALFPPSRAVLESYYQAGFKDAFKFLMKHDILQRGSGTEV</sequence>
<dbReference type="OrthoDB" id="197155at2759"/>
<dbReference type="GO" id="GO:0005811">
    <property type="term" value="C:lipid droplet"/>
    <property type="evidence" value="ECO:0007669"/>
    <property type="project" value="TreeGrafter"/>
</dbReference>